<dbReference type="EMBL" id="JAPCWZ010000010">
    <property type="protein sequence ID" value="KAK8848398.1"/>
    <property type="molecule type" value="Genomic_DNA"/>
</dbReference>
<feature type="compositionally biased region" description="Acidic residues" evidence="2">
    <location>
        <begin position="234"/>
        <end position="248"/>
    </location>
</feature>
<feature type="compositionally biased region" description="Polar residues" evidence="2">
    <location>
        <begin position="448"/>
        <end position="459"/>
    </location>
</feature>
<keyword evidence="3" id="KW-1133">Transmembrane helix</keyword>
<proteinExistence type="predicted"/>
<feature type="compositionally biased region" description="Acidic residues" evidence="2">
    <location>
        <begin position="183"/>
        <end position="199"/>
    </location>
</feature>
<keyword evidence="3" id="KW-0472">Membrane</keyword>
<name>A0ABR2HKB8_9PEZI</name>
<evidence type="ECO:0000256" key="2">
    <source>
        <dbReference type="SAM" id="MobiDB-lite"/>
    </source>
</evidence>
<reference evidence="4 5" key="1">
    <citation type="journal article" date="2024" name="IMA Fungus">
        <title>Apiospora arundinis, a panoply of carbohydrate-active enzymes and secondary metabolites.</title>
        <authorList>
            <person name="Sorensen T."/>
            <person name="Petersen C."/>
            <person name="Muurmann A.T."/>
            <person name="Christiansen J.V."/>
            <person name="Brundto M.L."/>
            <person name="Overgaard C.K."/>
            <person name="Boysen A.T."/>
            <person name="Wollenberg R.D."/>
            <person name="Larsen T.O."/>
            <person name="Sorensen J.L."/>
            <person name="Nielsen K.L."/>
            <person name="Sondergaard T.E."/>
        </authorList>
    </citation>
    <scope>NUCLEOTIDE SEQUENCE [LARGE SCALE GENOMIC DNA]</scope>
    <source>
        <strain evidence="4 5">AAU 773</strain>
    </source>
</reference>
<protein>
    <recommendedName>
        <fullName evidence="6">t-SNARE coiled-coil homology domain-containing protein</fullName>
    </recommendedName>
</protein>
<comment type="caution">
    <text evidence="4">The sequence shown here is derived from an EMBL/GenBank/DDBJ whole genome shotgun (WGS) entry which is preliminary data.</text>
</comment>
<feature type="region of interest" description="Disordered" evidence="2">
    <location>
        <begin position="387"/>
        <end position="500"/>
    </location>
</feature>
<evidence type="ECO:0000313" key="4">
    <source>
        <dbReference type="EMBL" id="KAK8848398.1"/>
    </source>
</evidence>
<keyword evidence="3" id="KW-0812">Transmembrane</keyword>
<feature type="coiled-coil region" evidence="1">
    <location>
        <begin position="625"/>
        <end position="652"/>
    </location>
</feature>
<gene>
    <name evidence="4" type="ORF">PGQ11_014878</name>
</gene>
<evidence type="ECO:0000313" key="5">
    <source>
        <dbReference type="Proteomes" id="UP001390339"/>
    </source>
</evidence>
<keyword evidence="1" id="KW-0175">Coiled coil</keyword>
<feature type="compositionally biased region" description="Low complexity" evidence="2">
    <location>
        <begin position="96"/>
        <end position="128"/>
    </location>
</feature>
<organism evidence="4 5">
    <name type="scientific">Apiospora arundinis</name>
    <dbReference type="NCBI Taxonomy" id="335852"/>
    <lineage>
        <taxon>Eukaryota</taxon>
        <taxon>Fungi</taxon>
        <taxon>Dikarya</taxon>
        <taxon>Ascomycota</taxon>
        <taxon>Pezizomycotina</taxon>
        <taxon>Sordariomycetes</taxon>
        <taxon>Xylariomycetidae</taxon>
        <taxon>Amphisphaeriales</taxon>
        <taxon>Apiosporaceae</taxon>
        <taxon>Apiospora</taxon>
    </lineage>
</organism>
<dbReference type="SUPFAM" id="SSF58100">
    <property type="entry name" value="Bacterial hemolysins"/>
    <property type="match status" value="1"/>
</dbReference>
<feature type="region of interest" description="Disordered" evidence="2">
    <location>
        <begin position="1"/>
        <end position="280"/>
    </location>
</feature>
<feature type="region of interest" description="Disordered" evidence="2">
    <location>
        <begin position="524"/>
        <end position="555"/>
    </location>
</feature>
<feature type="transmembrane region" description="Helical" evidence="3">
    <location>
        <begin position="731"/>
        <end position="760"/>
    </location>
</feature>
<dbReference type="Proteomes" id="UP001390339">
    <property type="component" value="Unassembled WGS sequence"/>
</dbReference>
<evidence type="ECO:0008006" key="6">
    <source>
        <dbReference type="Google" id="ProtNLM"/>
    </source>
</evidence>
<feature type="compositionally biased region" description="Basic and acidic residues" evidence="2">
    <location>
        <begin position="475"/>
        <end position="484"/>
    </location>
</feature>
<feature type="compositionally biased region" description="Polar residues" evidence="2">
    <location>
        <begin position="61"/>
        <end position="95"/>
    </location>
</feature>
<feature type="coiled-coil region" evidence="1">
    <location>
        <begin position="281"/>
        <end position="345"/>
    </location>
</feature>
<feature type="compositionally biased region" description="Low complexity" evidence="2">
    <location>
        <begin position="460"/>
        <end position="474"/>
    </location>
</feature>
<evidence type="ECO:0000256" key="1">
    <source>
        <dbReference type="SAM" id="Coils"/>
    </source>
</evidence>
<evidence type="ECO:0000256" key="3">
    <source>
        <dbReference type="SAM" id="Phobius"/>
    </source>
</evidence>
<sequence length="770" mass="82284">MEGGGNETGHSLRNLFRKITGRSSKRNTGRSSKKNTGKSTKGQGNIGNTNSPYAKNPNPAPTQGNPSGGNTEHAGSTSGKGDSINNPYDMGQNNNPGTGPAQPPGGAHPADGAGKPSGASGNDGANGNPPGPQEQSGNPNPAPAPDGSRPDGGTAQGPEGAPDKDGKGGSGPDPTKENNDSEPPPEQEDPADDVDDEDEDKKNEEEFDWAAYFRGPSSVSESELFGDEISTPADSEEDEDDEEEEEDFPWPVHHETEAQWLAKNGTSPEGLPKPYSPREDMERVVGEVNNLREESHALHDEIGKLIDKNADDLEKSMTKLRDEIKAEIKSEISELTSQFSQLEDDSTMSEIQSSIESKIETEIRNGFDEMEKKNKENFEALQDGFSELSIQVSSTPSRFPDDSGIDMGSSLGTPPDGESTPAPRKGKTGPPIPPLDFHRRRKNPETPSPLSQSSKPGDTSASGESSPESSPSKSGVKETPEKEASTAPAGPGTEDDPITGEISIKPELGIMETVSNKINSLNGTIQNQRAGGSMNPQQQPQTNPPPPPQPETSDPRLLERLTTLGDGMTEMNTQVETVRNDMTVLHRDMDRLRGDVNTLGDNMNDGINTLRGDINTNGRTPNTAINTINTSIDGLRQDMTQLRENVDTLGGNLDDRINTIRGDMNTNGGMLGTAINAMNTSIGGLRQDMTQLQEDVLMGMVVAPVRVPVPAPPGALAAERFFEGTWAWAKYGFYSFLALGIAISLIVILGSALGAFTVFLSEFCLWPVRR</sequence>
<keyword evidence="5" id="KW-1185">Reference proteome</keyword>
<accession>A0ABR2HKB8</accession>
<feature type="compositionally biased region" description="Polar residues" evidence="2">
    <location>
        <begin position="388"/>
        <end position="397"/>
    </location>
</feature>
<feature type="compositionally biased region" description="Basic residues" evidence="2">
    <location>
        <begin position="15"/>
        <end position="36"/>
    </location>
</feature>